<keyword evidence="9 12" id="KW-0472">Membrane</keyword>
<feature type="region of interest" description="Disordered" evidence="11">
    <location>
        <begin position="353"/>
        <end position="374"/>
    </location>
</feature>
<evidence type="ECO:0000256" key="8">
    <source>
        <dbReference type="ARBA" id="ARBA00023034"/>
    </source>
</evidence>
<comment type="similarity">
    <text evidence="3 10">Belongs to the peptidase S10 family.</text>
</comment>
<dbReference type="PANTHER" id="PTHR11802">
    <property type="entry name" value="SERINE PROTEASE FAMILY S10 SERINE CARBOXYPEPTIDASE"/>
    <property type="match status" value="1"/>
</dbReference>
<evidence type="ECO:0000313" key="13">
    <source>
        <dbReference type="EMBL" id="CAB9503398.1"/>
    </source>
</evidence>
<dbReference type="AlphaFoldDB" id="A0A9N8HAZ0"/>
<comment type="subcellular location">
    <subcellularLocation>
        <location evidence="2">Golgi apparatus</location>
        <location evidence="2">trans-Golgi network membrane</location>
        <topology evidence="2">Single-pass type I membrane protein</topology>
    </subcellularLocation>
</comment>
<dbReference type="InterPro" id="IPR018202">
    <property type="entry name" value="Ser_caboxypep_ser_AS"/>
</dbReference>
<dbReference type="PRINTS" id="PR00724">
    <property type="entry name" value="CRBOXYPTASEC"/>
</dbReference>
<keyword evidence="8" id="KW-0333">Golgi apparatus</keyword>
<keyword evidence="10 13" id="KW-0121">Carboxypeptidase</keyword>
<keyword evidence="10" id="KW-0645">Protease</keyword>
<comment type="caution">
    <text evidence="13">The sequence shown here is derived from an EMBL/GenBank/DDBJ whole genome shotgun (WGS) entry which is preliminary data.</text>
</comment>
<dbReference type="OrthoDB" id="443318at2759"/>
<keyword evidence="7 12" id="KW-1133">Transmembrane helix</keyword>
<evidence type="ECO:0000313" key="14">
    <source>
        <dbReference type="Proteomes" id="UP001153069"/>
    </source>
</evidence>
<sequence length="622" mass="69577">MSSQTKTPDDFRVVGLESVQPAYAQFDGEMYAGMLPVLEPEKSGDDTAADKKTVGQMMFWMFEPPTQSVENTIVVWLNGGPGCSSFNCGVMMENSPVTQPLRPAGFCCLEPTPELHYNEKYSWTQATTMLYVEQPLGTGFSYGLDGYEPETEVDVARDLYNWFQYSFYQLFPKFRNYKLFVMGESYAGMFIPAVAQHFMKENERRVAKGANEWIIPLGGAALGNGWIDATIQGPATIDYSWWHGLIDAPTRHSLHLTWQDCLVNYYDEFIDDKKKKDGDAVSFKPPFHPFNVQDDCGMMWGILQAAGGVNAYDVTTWDPNVDQVTFTSEAFYNRPDVKSMLHAPTNVTWHGCRPGGGRRQLSANTNEEPSSVRSAEERRRKLLYMMNDKPISVAPYIADLLNGGIPVLVYNGDRDMTTNMVGSELVLNQMTEWNNITEWLDAPRGLWMDSGSTSKHPNAGWAKELGGLSFVVVYNSGHMVPYNVPSPSLDLLKRFLTGAPFIDVETPQIRYSSDPSKSKKYKGAEKWMNTPEYPELPQEHSHHAAVSASSYYYRAVNFPAMTAMMGTNSGAKNEETSFAWGSAGVSFFVGMLVSVMIMQLVNGRPRKGGYQQVPEASLSDDE</sequence>
<evidence type="ECO:0000256" key="4">
    <source>
        <dbReference type="ARBA" id="ARBA00022692"/>
    </source>
</evidence>
<dbReference type="InterPro" id="IPR033124">
    <property type="entry name" value="Ser_caboxypep_his_AS"/>
</dbReference>
<evidence type="ECO:0000256" key="12">
    <source>
        <dbReference type="SAM" id="Phobius"/>
    </source>
</evidence>
<dbReference type="PROSITE" id="PS00560">
    <property type="entry name" value="CARBOXYPEPT_SER_HIS"/>
    <property type="match status" value="1"/>
</dbReference>
<dbReference type="SUPFAM" id="SSF53474">
    <property type="entry name" value="alpha/beta-Hydrolases"/>
    <property type="match status" value="1"/>
</dbReference>
<evidence type="ECO:0000256" key="5">
    <source>
        <dbReference type="ARBA" id="ARBA00022703"/>
    </source>
</evidence>
<evidence type="ECO:0000256" key="2">
    <source>
        <dbReference type="ARBA" id="ARBA00004393"/>
    </source>
</evidence>
<dbReference type="Proteomes" id="UP001153069">
    <property type="component" value="Unassembled WGS sequence"/>
</dbReference>
<accession>A0A9N8HAZ0</accession>
<dbReference type="Gene3D" id="3.40.50.1820">
    <property type="entry name" value="alpha/beta hydrolase"/>
    <property type="match status" value="1"/>
</dbReference>
<protein>
    <recommendedName>
        <fullName evidence="10">Carboxypeptidase</fullName>
        <ecNumber evidence="10">3.4.16.-</ecNumber>
    </recommendedName>
</protein>
<dbReference type="InterPro" id="IPR001563">
    <property type="entry name" value="Peptidase_S10"/>
</dbReference>
<comment type="catalytic activity">
    <reaction evidence="1">
        <text>Preferential release of a C-terminal arginine or lysine residue.</text>
        <dbReference type="EC" id="3.4.16.6"/>
    </reaction>
</comment>
<evidence type="ECO:0000256" key="11">
    <source>
        <dbReference type="SAM" id="MobiDB-lite"/>
    </source>
</evidence>
<dbReference type="PROSITE" id="PS00131">
    <property type="entry name" value="CARBOXYPEPT_SER_SER"/>
    <property type="match status" value="1"/>
</dbReference>
<dbReference type="GO" id="GO:0006508">
    <property type="term" value="P:proteolysis"/>
    <property type="evidence" value="ECO:0007669"/>
    <property type="project" value="UniProtKB-KW"/>
</dbReference>
<evidence type="ECO:0000256" key="1">
    <source>
        <dbReference type="ARBA" id="ARBA00001003"/>
    </source>
</evidence>
<dbReference type="InterPro" id="IPR029058">
    <property type="entry name" value="AB_hydrolase_fold"/>
</dbReference>
<dbReference type="GO" id="GO:0004185">
    <property type="term" value="F:serine-type carboxypeptidase activity"/>
    <property type="evidence" value="ECO:0007669"/>
    <property type="project" value="UniProtKB-UniRule"/>
</dbReference>
<reference evidence="13" key="1">
    <citation type="submission" date="2020-06" db="EMBL/GenBank/DDBJ databases">
        <authorList>
            <consortium name="Plant Systems Biology data submission"/>
        </authorList>
    </citation>
    <scope>NUCLEOTIDE SEQUENCE</scope>
    <source>
        <strain evidence="13">D6</strain>
    </source>
</reference>
<keyword evidence="4 12" id="KW-0812">Transmembrane</keyword>
<evidence type="ECO:0000256" key="9">
    <source>
        <dbReference type="ARBA" id="ARBA00023136"/>
    </source>
</evidence>
<gene>
    <name evidence="13" type="ORF">SEMRO_164_G073620.1</name>
</gene>
<feature type="compositionally biased region" description="Polar residues" evidence="11">
    <location>
        <begin position="361"/>
        <end position="373"/>
    </location>
</feature>
<dbReference type="PANTHER" id="PTHR11802:SF190">
    <property type="entry name" value="PHEROMONE-PROCESSING CARBOXYPEPTIDASE KEX1"/>
    <property type="match status" value="1"/>
</dbReference>
<keyword evidence="14" id="KW-1185">Reference proteome</keyword>
<proteinExistence type="inferred from homology"/>
<dbReference type="EMBL" id="CAICTM010000163">
    <property type="protein sequence ID" value="CAB9503398.1"/>
    <property type="molecule type" value="Genomic_DNA"/>
</dbReference>
<name>A0A9N8HAZ0_9STRA</name>
<evidence type="ECO:0000256" key="6">
    <source>
        <dbReference type="ARBA" id="ARBA00022729"/>
    </source>
</evidence>
<organism evidence="13 14">
    <name type="scientific">Seminavis robusta</name>
    <dbReference type="NCBI Taxonomy" id="568900"/>
    <lineage>
        <taxon>Eukaryota</taxon>
        <taxon>Sar</taxon>
        <taxon>Stramenopiles</taxon>
        <taxon>Ochrophyta</taxon>
        <taxon>Bacillariophyta</taxon>
        <taxon>Bacillariophyceae</taxon>
        <taxon>Bacillariophycidae</taxon>
        <taxon>Naviculales</taxon>
        <taxon>Naviculaceae</taxon>
        <taxon>Seminavis</taxon>
    </lineage>
</organism>
<dbReference type="GO" id="GO:0005794">
    <property type="term" value="C:Golgi apparatus"/>
    <property type="evidence" value="ECO:0007669"/>
    <property type="project" value="UniProtKB-SubCell"/>
</dbReference>
<evidence type="ECO:0000256" key="7">
    <source>
        <dbReference type="ARBA" id="ARBA00022989"/>
    </source>
</evidence>
<keyword evidence="6" id="KW-0732">Signal</keyword>
<evidence type="ECO:0000256" key="10">
    <source>
        <dbReference type="RuleBase" id="RU361156"/>
    </source>
</evidence>
<dbReference type="EC" id="3.4.16.-" evidence="10"/>
<keyword evidence="5" id="KW-0053">Apoptosis</keyword>
<dbReference type="Pfam" id="PF00450">
    <property type="entry name" value="Peptidase_S10"/>
    <property type="match status" value="1"/>
</dbReference>
<evidence type="ECO:0000256" key="3">
    <source>
        <dbReference type="ARBA" id="ARBA00009431"/>
    </source>
</evidence>
<keyword evidence="10" id="KW-0378">Hydrolase</keyword>
<feature type="transmembrane region" description="Helical" evidence="12">
    <location>
        <begin position="578"/>
        <end position="601"/>
    </location>
</feature>